<dbReference type="GO" id="GO:0016020">
    <property type="term" value="C:membrane"/>
    <property type="evidence" value="ECO:0007669"/>
    <property type="project" value="InterPro"/>
</dbReference>
<dbReference type="InterPro" id="IPR050465">
    <property type="entry name" value="UPF0194_transport"/>
</dbReference>
<dbReference type="GO" id="GO:0030313">
    <property type="term" value="C:cell envelope"/>
    <property type="evidence" value="ECO:0007669"/>
    <property type="project" value="UniProtKB-SubCell"/>
</dbReference>
<dbReference type="PANTHER" id="PTHR32347">
    <property type="entry name" value="EFFLUX SYSTEM COMPONENT YKNX-RELATED"/>
    <property type="match status" value="1"/>
</dbReference>
<dbReference type="PRINTS" id="PR01490">
    <property type="entry name" value="RTXTOXIND"/>
</dbReference>
<dbReference type="EMBL" id="DF967972">
    <property type="protein sequence ID" value="GAP15566.1"/>
    <property type="molecule type" value="Genomic_DNA"/>
</dbReference>
<dbReference type="Proteomes" id="UP000055060">
    <property type="component" value="Unassembled WGS sequence"/>
</dbReference>
<dbReference type="SUPFAM" id="SSF111369">
    <property type="entry name" value="HlyD-like secretion proteins"/>
    <property type="match status" value="1"/>
</dbReference>
<dbReference type="OrthoDB" id="159290at2"/>
<dbReference type="STRING" id="360412.LARV_03357"/>
<keyword evidence="5" id="KW-0812">Transmembrane</keyword>
<sequence>MKRKTVITLVIIAVVLVGALLFYRSYRNAQAAASQNYQTAVVERGSLTAIVGATGTVRANQSAVLAWQTSGQVESIKVKLDEKVKQGQVLVSLSKGSLPQNVILAEADLVTAQRNLEDLKNSNVAASQAEMALLNAKTALEDAQKNRTSKQYGRASSDTIEAARASYYLAEDKVKKAQDFYNLFSSKPDNDLGRANALTLLAGAKRDRDHALANLNWLVGLPDTEEVTKADAQVKLAEAQVADAQRAYDRYKDGADPDEVRAAEAHVAALQATIDLARLEAPFAGTITELNSMVGDEVSMGSMAVRIDDLSHLLVDVQVPEIDINSIQVGQEARLTFDGIPNQEYTGKVTQVGRVGTDVAGAVNFNVTIELTNADEAVRPGMTAAVNVIVKQLNDVITVPNRAVRLLNGERVVYKLVNGKPQAVKITLGATADTNSEIASGDIKEGDTVILNPPSSFLNNMSGGGFMRGQ</sequence>
<organism evidence="7">
    <name type="scientific">Longilinea arvoryzae</name>
    <dbReference type="NCBI Taxonomy" id="360412"/>
    <lineage>
        <taxon>Bacteria</taxon>
        <taxon>Bacillati</taxon>
        <taxon>Chloroflexota</taxon>
        <taxon>Anaerolineae</taxon>
        <taxon>Anaerolineales</taxon>
        <taxon>Anaerolineaceae</taxon>
        <taxon>Longilinea</taxon>
    </lineage>
</organism>
<name>A0A0S7BCY0_9CHLR</name>
<dbReference type="AlphaFoldDB" id="A0A0S7BCY0"/>
<dbReference type="RefSeq" id="WP_075074737.1">
    <property type="nucleotide sequence ID" value="NZ_DF967972.1"/>
</dbReference>
<keyword evidence="3 4" id="KW-0175">Coiled coil</keyword>
<dbReference type="GO" id="GO:0022857">
    <property type="term" value="F:transmembrane transporter activity"/>
    <property type="evidence" value="ECO:0007669"/>
    <property type="project" value="InterPro"/>
</dbReference>
<keyword evidence="8" id="KW-1185">Reference proteome</keyword>
<evidence type="ECO:0000256" key="1">
    <source>
        <dbReference type="ARBA" id="ARBA00004196"/>
    </source>
</evidence>
<protein>
    <submittedName>
        <fullName evidence="7">RND family efflux transporter, MFP subunit</fullName>
    </submittedName>
</protein>
<comment type="subcellular location">
    <subcellularLocation>
        <location evidence="1">Cell envelope</location>
    </subcellularLocation>
</comment>
<dbReference type="PANTHER" id="PTHR32347:SF23">
    <property type="entry name" value="BLL5650 PROTEIN"/>
    <property type="match status" value="1"/>
</dbReference>
<feature type="domain" description="YknX-like beta-barrel" evidence="6">
    <location>
        <begin position="315"/>
        <end position="388"/>
    </location>
</feature>
<keyword evidence="5" id="KW-1133">Transmembrane helix</keyword>
<dbReference type="NCBIfam" id="TIGR01730">
    <property type="entry name" value="RND_mfp"/>
    <property type="match status" value="1"/>
</dbReference>
<evidence type="ECO:0000256" key="4">
    <source>
        <dbReference type="SAM" id="Coils"/>
    </source>
</evidence>
<evidence type="ECO:0000256" key="2">
    <source>
        <dbReference type="ARBA" id="ARBA00009477"/>
    </source>
</evidence>
<accession>A0A0S7BCY0</accession>
<keyword evidence="5" id="KW-0472">Membrane</keyword>
<comment type="similarity">
    <text evidence="2">Belongs to the membrane fusion protein (MFP) (TC 8.A.1) family.</text>
</comment>
<evidence type="ECO:0000313" key="8">
    <source>
        <dbReference type="Proteomes" id="UP000055060"/>
    </source>
</evidence>
<dbReference type="Gene3D" id="6.20.50.140">
    <property type="match status" value="1"/>
</dbReference>
<evidence type="ECO:0000313" key="7">
    <source>
        <dbReference type="EMBL" id="GAP15566.1"/>
    </source>
</evidence>
<dbReference type="Pfam" id="PF25990">
    <property type="entry name" value="Beta-barrel_YknX"/>
    <property type="match status" value="1"/>
</dbReference>
<feature type="coiled-coil region" evidence="4">
    <location>
        <begin position="102"/>
        <end position="146"/>
    </location>
</feature>
<feature type="coiled-coil region" evidence="4">
    <location>
        <begin position="227"/>
        <end position="280"/>
    </location>
</feature>
<dbReference type="Gene3D" id="2.40.30.170">
    <property type="match status" value="1"/>
</dbReference>
<gene>
    <name evidence="7" type="ORF">LARV_03357</name>
</gene>
<dbReference type="FunFam" id="2.40.30.170:FF:000010">
    <property type="entry name" value="Efflux RND transporter periplasmic adaptor subunit"/>
    <property type="match status" value="1"/>
</dbReference>
<dbReference type="InterPro" id="IPR006143">
    <property type="entry name" value="RND_pump_MFP"/>
</dbReference>
<dbReference type="Gene3D" id="2.40.50.100">
    <property type="match status" value="1"/>
</dbReference>
<dbReference type="InterPro" id="IPR058636">
    <property type="entry name" value="Beta-barrel_YknX"/>
</dbReference>
<evidence type="ECO:0000256" key="3">
    <source>
        <dbReference type="ARBA" id="ARBA00023054"/>
    </source>
</evidence>
<reference evidence="7" key="1">
    <citation type="submission" date="2015-07" db="EMBL/GenBank/DDBJ databases">
        <title>Draft Genome Sequences of Anaerolinea thermolimosa IMO-1, Bellilinea caldifistulae GOMI-1, Leptolinea tardivitalis YMTK-2, Levilinea saccharolytica KIBI-1,Longilinea arvoryzae KOME-1, Previously Described as Members of the Anaerolineaceae (Chloroflexi).</title>
        <authorList>
            <person name="Sekiguchi Y."/>
            <person name="Ohashi A."/>
            <person name="Matsuura N."/>
            <person name="Tourlousse M.D."/>
        </authorList>
    </citation>
    <scope>NUCLEOTIDE SEQUENCE [LARGE SCALE GENOMIC DNA]</scope>
    <source>
        <strain evidence="7">KOME-1</strain>
    </source>
</reference>
<evidence type="ECO:0000259" key="6">
    <source>
        <dbReference type="Pfam" id="PF25990"/>
    </source>
</evidence>
<proteinExistence type="inferred from homology"/>
<feature type="transmembrane region" description="Helical" evidence="5">
    <location>
        <begin position="7"/>
        <end position="26"/>
    </location>
</feature>
<evidence type="ECO:0000256" key="5">
    <source>
        <dbReference type="SAM" id="Phobius"/>
    </source>
</evidence>